<gene>
    <name evidence="3" type="ORF">GCM10009663_58810</name>
</gene>
<proteinExistence type="predicted"/>
<reference evidence="4" key="1">
    <citation type="journal article" date="2019" name="Int. J. Syst. Evol. Microbiol.">
        <title>The Global Catalogue of Microorganisms (GCM) 10K type strain sequencing project: providing services to taxonomists for standard genome sequencing and annotation.</title>
        <authorList>
            <consortium name="The Broad Institute Genomics Platform"/>
            <consortium name="The Broad Institute Genome Sequencing Center for Infectious Disease"/>
            <person name="Wu L."/>
            <person name="Ma J."/>
        </authorList>
    </citation>
    <scope>NUCLEOTIDE SEQUENCE [LARGE SCALE GENOMIC DNA]</scope>
    <source>
        <strain evidence="4">JCM 13002</strain>
    </source>
</reference>
<evidence type="ECO:0000256" key="1">
    <source>
        <dbReference type="SAM" id="MobiDB-lite"/>
    </source>
</evidence>
<keyword evidence="4" id="KW-1185">Reference proteome</keyword>
<evidence type="ECO:0000256" key="2">
    <source>
        <dbReference type="SAM" id="SignalP"/>
    </source>
</evidence>
<feature type="compositionally biased region" description="Basic residues" evidence="1">
    <location>
        <begin position="270"/>
        <end position="282"/>
    </location>
</feature>
<dbReference type="EMBL" id="BAAALD010000076">
    <property type="protein sequence ID" value="GAA1109405.1"/>
    <property type="molecule type" value="Genomic_DNA"/>
</dbReference>
<feature type="signal peptide" evidence="2">
    <location>
        <begin position="1"/>
        <end position="31"/>
    </location>
</feature>
<name>A0ABP4EKG1_9ACTN</name>
<organism evidence="3 4">
    <name type="scientific">Kitasatospora arboriphila</name>
    <dbReference type="NCBI Taxonomy" id="258052"/>
    <lineage>
        <taxon>Bacteria</taxon>
        <taxon>Bacillati</taxon>
        <taxon>Actinomycetota</taxon>
        <taxon>Actinomycetes</taxon>
        <taxon>Kitasatosporales</taxon>
        <taxon>Streptomycetaceae</taxon>
        <taxon>Kitasatospora</taxon>
    </lineage>
</organism>
<evidence type="ECO:0008006" key="5">
    <source>
        <dbReference type="Google" id="ProtNLM"/>
    </source>
</evidence>
<accession>A0ABP4EKG1</accession>
<protein>
    <recommendedName>
        <fullName evidence="5">ATP-binding protein</fullName>
    </recommendedName>
</protein>
<feature type="chain" id="PRO_5045667736" description="ATP-binding protein" evidence="2">
    <location>
        <begin position="32"/>
        <end position="282"/>
    </location>
</feature>
<evidence type="ECO:0000313" key="3">
    <source>
        <dbReference type="EMBL" id="GAA1109405.1"/>
    </source>
</evidence>
<dbReference type="Proteomes" id="UP001499987">
    <property type="component" value="Unassembled WGS sequence"/>
</dbReference>
<sequence length="282" mass="26541">MSHPLTRRIAQAALLVAAGATPLIAAGSASAADLVPQGTDLGSGLTQLDSPSGTVQGAAHELGQSAGATGAATVATGVPAAGDAAGHTVASALPDADTALGPVTNTAGKTTAATGALTTVAGRVAPALVDRAGPAVAEKVLPAVPGTRSARAGGPLGTVTGALPTSGLPTGTLTSALPTGGIPQALPGADTLGTLTGSPAAANRLGGVPSLGSNPTDLLGGVLGGTPLGGLLGGVGGIGGAPRHPPHDEGPAPERGPALRPSVAGVSRRAGPRPRGPARRWR</sequence>
<keyword evidence="2" id="KW-0732">Signal</keyword>
<dbReference type="RefSeq" id="WP_344626730.1">
    <property type="nucleotide sequence ID" value="NZ_BAAALD010000076.1"/>
</dbReference>
<evidence type="ECO:0000313" key="4">
    <source>
        <dbReference type="Proteomes" id="UP001499987"/>
    </source>
</evidence>
<comment type="caution">
    <text evidence="3">The sequence shown here is derived from an EMBL/GenBank/DDBJ whole genome shotgun (WGS) entry which is preliminary data.</text>
</comment>
<feature type="region of interest" description="Disordered" evidence="1">
    <location>
        <begin position="234"/>
        <end position="282"/>
    </location>
</feature>